<dbReference type="PANTHER" id="PTHR10443">
    <property type="entry name" value="MICROSOMAL DIPEPTIDASE"/>
    <property type="match status" value="1"/>
</dbReference>
<keyword evidence="2" id="KW-0482">Metalloprotease</keyword>
<dbReference type="Pfam" id="PF01244">
    <property type="entry name" value="Peptidase_M19"/>
    <property type="match status" value="1"/>
</dbReference>
<dbReference type="GO" id="GO:0046872">
    <property type="term" value="F:metal ion binding"/>
    <property type="evidence" value="ECO:0007669"/>
    <property type="project" value="UniProtKB-UniRule"/>
</dbReference>
<comment type="catalytic activity">
    <reaction evidence="2">
        <text>an L-aminoacyl-L-amino acid + H2O = 2 an L-alpha-amino acid</text>
        <dbReference type="Rhea" id="RHEA:48940"/>
        <dbReference type="ChEBI" id="CHEBI:15377"/>
        <dbReference type="ChEBI" id="CHEBI:59869"/>
        <dbReference type="ChEBI" id="CHEBI:77460"/>
        <dbReference type="EC" id="3.4.13.19"/>
    </reaction>
</comment>
<dbReference type="SUPFAM" id="SSF51556">
    <property type="entry name" value="Metallo-dependent hydrolases"/>
    <property type="match status" value="1"/>
</dbReference>
<keyword evidence="2" id="KW-0645">Protease</keyword>
<dbReference type="EMBL" id="JH793495">
    <property type="protein sequence ID" value="ELQ44759.1"/>
    <property type="molecule type" value="Genomic_DNA"/>
</dbReference>
<dbReference type="GO" id="GO:0006508">
    <property type="term" value="P:proteolysis"/>
    <property type="evidence" value="ECO:0007669"/>
    <property type="project" value="UniProtKB-KW"/>
</dbReference>
<dbReference type="GO" id="GO:0070573">
    <property type="term" value="F:metallodipeptidase activity"/>
    <property type="evidence" value="ECO:0007669"/>
    <property type="project" value="InterPro"/>
</dbReference>
<proteinExistence type="inferred from homology"/>
<sequence>MDGQAPVWYFAYGSNLSPSVMARRGITPLDARCVRVSSHMLIFDVFGVPYSEPAMAGIREKPAGCDTPAVHGVAYLISASDYQLLRVTEGAGTGYRDVELEADSVSLPPASHTASTTFDGGRLSVATLVAKNPFDPPRLPSRRYMDLIVGGAEQSGLPGDYVEYLRGLPAYQRPVLGWLHELLAIRAFLAFWIPILTFVMNRAKAARAPSSFSSPIWTAAVVNVLFRSMWLYHDAIHRRVFKCDGGASYYPYHYNPSILLYIQVESCLFCLLQSAFNLSYRPQVNRNEPCRRAVRPWEAAIPRLTSLTMLPPQPGSLCARCLWSDMPIGQTDVRRLREGQVGCQFWSAFVPDQGGLGAGEPQLETLRTTLQQIDVLHALFERHPATFGFVDTADDILPVFRSGRIASLLGIEGLHQIANSASVLRMYHRLGVRYATLCHDRSNLYCDSSTQLDVLALSKAPVLFSHSSCFSLCNHPRNVTDDALDKLAENGGIIMICFLPSLVDPGDGSKPTLAQIADHVEHAGRRIGYAHVGIGSDFDGMLEGPEGMDDVSQYPQLVAELIRRGVGERDLAGVLGLNLIRVLKRAEETAKEMDASDEAAMLFDGEPEVWTKEQRLILTEAGNRRRAQRKRVVSSN</sequence>
<dbReference type="InterPro" id="IPR008257">
    <property type="entry name" value="Pept_M19"/>
</dbReference>
<protein>
    <recommendedName>
        <fullName evidence="2">Dipeptidase</fullName>
        <ecNumber evidence="2">3.4.13.19</ecNumber>
    </recommendedName>
</protein>
<organism evidence="3">
    <name type="scientific">Pyricularia oryzae (strain Y34)</name>
    <name type="common">Rice blast fungus</name>
    <name type="synonym">Magnaporthe oryzae</name>
    <dbReference type="NCBI Taxonomy" id="1143189"/>
    <lineage>
        <taxon>Eukaryota</taxon>
        <taxon>Fungi</taxon>
        <taxon>Dikarya</taxon>
        <taxon>Ascomycota</taxon>
        <taxon>Pezizomycotina</taxon>
        <taxon>Sordariomycetes</taxon>
        <taxon>Sordariomycetidae</taxon>
        <taxon>Magnaporthales</taxon>
        <taxon>Pyriculariaceae</taxon>
        <taxon>Pyricularia</taxon>
    </lineage>
</organism>
<name>A0AA97PA25_PYRO3</name>
<dbReference type="InterPro" id="IPR013024">
    <property type="entry name" value="GGCT-like"/>
</dbReference>
<dbReference type="AlphaFoldDB" id="A0AA97PA25"/>
<keyword evidence="2" id="KW-0479">Metal-binding</keyword>
<dbReference type="PANTHER" id="PTHR10443:SF12">
    <property type="entry name" value="DIPEPTIDASE"/>
    <property type="match status" value="1"/>
</dbReference>
<comment type="cofactor">
    <cofactor evidence="2">
        <name>Zn(2+)</name>
        <dbReference type="ChEBI" id="CHEBI:29105"/>
    </cofactor>
</comment>
<dbReference type="PROSITE" id="PS51365">
    <property type="entry name" value="RENAL_DIPEPTIDASE_2"/>
    <property type="match status" value="1"/>
</dbReference>
<accession>A0AA97PA25</accession>
<evidence type="ECO:0000256" key="2">
    <source>
        <dbReference type="RuleBase" id="RU341113"/>
    </source>
</evidence>
<keyword evidence="2" id="KW-0378">Hydrolase</keyword>
<keyword evidence="1 2" id="KW-0224">Dipeptidase</keyword>
<gene>
    <name evidence="3" type="ORF">OOU_Y34scaffold00054g2</name>
</gene>
<comment type="similarity">
    <text evidence="2">Belongs to the metallo-dependent hydrolases superfamily. Peptidase M19 family.</text>
</comment>
<dbReference type="SUPFAM" id="SSF110857">
    <property type="entry name" value="Gamma-glutamyl cyclotransferase-like"/>
    <property type="match status" value="1"/>
</dbReference>
<dbReference type="EC" id="3.4.13.19" evidence="2"/>
<dbReference type="Gene3D" id="3.10.490.10">
    <property type="entry name" value="Gamma-glutamyl cyclotransferase-like"/>
    <property type="match status" value="1"/>
</dbReference>
<evidence type="ECO:0000256" key="1">
    <source>
        <dbReference type="ARBA" id="ARBA00022997"/>
    </source>
</evidence>
<dbReference type="CDD" id="cd06661">
    <property type="entry name" value="GGCT_like"/>
    <property type="match status" value="1"/>
</dbReference>
<dbReference type="InterPro" id="IPR032466">
    <property type="entry name" value="Metal_Hydrolase"/>
</dbReference>
<evidence type="ECO:0000313" key="3">
    <source>
        <dbReference type="EMBL" id="ELQ44759.1"/>
    </source>
</evidence>
<reference evidence="3" key="1">
    <citation type="journal article" date="2012" name="PLoS Genet.">
        <title>Comparative analysis of the genomes of two field isolates of the rice blast fungus Magnaporthe oryzae.</title>
        <authorList>
            <person name="Xue M."/>
            <person name="Yang J."/>
            <person name="Li Z."/>
            <person name="Hu S."/>
            <person name="Yao N."/>
            <person name="Dean R.A."/>
            <person name="Zhao W."/>
            <person name="Shen M."/>
            <person name="Zhang H."/>
            <person name="Li C."/>
            <person name="Liu L."/>
            <person name="Cao L."/>
            <person name="Xu X."/>
            <person name="Xing Y."/>
            <person name="Hsiang T."/>
            <person name="Zhang Z."/>
            <person name="Xu J.R."/>
            <person name="Peng Y.L."/>
        </authorList>
    </citation>
    <scope>NUCLEOTIDE SEQUENCE</scope>
    <source>
        <strain evidence="3">Y34</strain>
    </source>
</reference>
<dbReference type="InterPro" id="IPR036568">
    <property type="entry name" value="GGCT-like_sf"/>
</dbReference>
<dbReference type="Pfam" id="PF13772">
    <property type="entry name" value="AIG2_2"/>
    <property type="match status" value="1"/>
</dbReference>
<dbReference type="Gene3D" id="3.20.20.140">
    <property type="entry name" value="Metal-dependent hydrolases"/>
    <property type="match status" value="2"/>
</dbReference>
<keyword evidence="2" id="KW-0862">Zinc</keyword>
<dbReference type="Proteomes" id="UP000011086">
    <property type="component" value="Unassembled WGS sequence"/>
</dbReference>